<protein>
    <recommendedName>
        <fullName evidence="6">ABC transmembrane type-1 domain-containing protein</fullName>
    </recommendedName>
</protein>
<dbReference type="GO" id="GO:0005524">
    <property type="term" value="F:ATP binding"/>
    <property type="evidence" value="ECO:0007669"/>
    <property type="project" value="InterPro"/>
</dbReference>
<evidence type="ECO:0000256" key="3">
    <source>
        <dbReference type="ARBA" id="ARBA00023136"/>
    </source>
</evidence>
<proteinExistence type="predicted"/>
<reference evidence="4 5" key="1">
    <citation type="submission" date="2018-11" db="EMBL/GenBank/DDBJ databases">
        <authorList>
            <consortium name="Pathogen Informatics"/>
        </authorList>
    </citation>
    <scope>NUCLEOTIDE SEQUENCE [LARGE SCALE GENOMIC DNA]</scope>
</reference>
<dbReference type="InterPro" id="IPR036640">
    <property type="entry name" value="ABC1_TM_sf"/>
</dbReference>
<keyword evidence="3" id="KW-0472">Membrane</keyword>
<evidence type="ECO:0000256" key="1">
    <source>
        <dbReference type="ARBA" id="ARBA00022692"/>
    </source>
</evidence>
<gene>
    <name evidence="4" type="ORF">DILT_LOCUS10004</name>
</gene>
<keyword evidence="2" id="KW-1133">Transmembrane helix</keyword>
<keyword evidence="1" id="KW-0812">Transmembrane</keyword>
<dbReference type="Proteomes" id="UP000281553">
    <property type="component" value="Unassembled WGS sequence"/>
</dbReference>
<evidence type="ECO:0000313" key="5">
    <source>
        <dbReference type="Proteomes" id="UP000281553"/>
    </source>
</evidence>
<dbReference type="AlphaFoldDB" id="A0A3P7LT77"/>
<keyword evidence="5" id="KW-1185">Reference proteome</keyword>
<evidence type="ECO:0000313" key="4">
    <source>
        <dbReference type="EMBL" id="VDN14173.1"/>
    </source>
</evidence>
<feature type="non-terminal residue" evidence="4">
    <location>
        <position position="97"/>
    </location>
</feature>
<organism evidence="4 5">
    <name type="scientific">Dibothriocephalus latus</name>
    <name type="common">Fish tapeworm</name>
    <name type="synonym">Diphyllobothrium latum</name>
    <dbReference type="NCBI Taxonomy" id="60516"/>
    <lineage>
        <taxon>Eukaryota</taxon>
        <taxon>Metazoa</taxon>
        <taxon>Spiralia</taxon>
        <taxon>Lophotrochozoa</taxon>
        <taxon>Platyhelminthes</taxon>
        <taxon>Cestoda</taxon>
        <taxon>Eucestoda</taxon>
        <taxon>Diphyllobothriidea</taxon>
        <taxon>Diphyllobothriidae</taxon>
        <taxon>Dibothriocephalus</taxon>
    </lineage>
</organism>
<evidence type="ECO:0008006" key="6">
    <source>
        <dbReference type="Google" id="ProtNLM"/>
    </source>
</evidence>
<evidence type="ECO:0000256" key="2">
    <source>
        <dbReference type="ARBA" id="ARBA00022989"/>
    </source>
</evidence>
<dbReference type="Gene3D" id="1.20.1560.10">
    <property type="entry name" value="ABC transporter type 1, transmembrane domain"/>
    <property type="match status" value="1"/>
</dbReference>
<accession>A0A3P7LT77</accession>
<sequence>MLGIFYPSEYRSVTHATNAKISDVKIITKLMGYIWPADKPSIRYRVVGAFGLLLAAKLSNVAVPFVFKYGIDVLSGDTPVLLSSLSPTSMAVTSMLL</sequence>
<name>A0A3P7LT77_DIBLA</name>
<dbReference type="GO" id="GO:0016020">
    <property type="term" value="C:membrane"/>
    <property type="evidence" value="ECO:0007669"/>
    <property type="project" value="InterPro"/>
</dbReference>
<dbReference type="OrthoDB" id="6500128at2759"/>
<dbReference type="EMBL" id="UYRU01058487">
    <property type="protein sequence ID" value="VDN14173.1"/>
    <property type="molecule type" value="Genomic_DNA"/>
</dbReference>